<dbReference type="EMBL" id="JAUDZG010000008">
    <property type="protein sequence ID" value="KAK3301721.1"/>
    <property type="molecule type" value="Genomic_DNA"/>
</dbReference>
<evidence type="ECO:0000313" key="1">
    <source>
        <dbReference type="EMBL" id="KAK3301721.1"/>
    </source>
</evidence>
<organism evidence="1 2">
    <name type="scientific">Chaetomium strumarium</name>
    <dbReference type="NCBI Taxonomy" id="1170767"/>
    <lineage>
        <taxon>Eukaryota</taxon>
        <taxon>Fungi</taxon>
        <taxon>Dikarya</taxon>
        <taxon>Ascomycota</taxon>
        <taxon>Pezizomycotina</taxon>
        <taxon>Sordariomycetes</taxon>
        <taxon>Sordariomycetidae</taxon>
        <taxon>Sordariales</taxon>
        <taxon>Chaetomiaceae</taxon>
        <taxon>Chaetomium</taxon>
    </lineage>
</organism>
<dbReference type="Proteomes" id="UP001273166">
    <property type="component" value="Unassembled WGS sequence"/>
</dbReference>
<dbReference type="InterPro" id="IPR021848">
    <property type="entry name" value="HODM_asu-like"/>
</dbReference>
<keyword evidence="2" id="KW-1185">Reference proteome</keyword>
<gene>
    <name evidence="1" type="ORF">B0T15DRAFT_544447</name>
</gene>
<name>A0AAJ0GKQ2_9PEZI</name>
<evidence type="ECO:0000313" key="2">
    <source>
        <dbReference type="Proteomes" id="UP001273166"/>
    </source>
</evidence>
<sequence>MDRIHLVLLAVIPVILLLVTRLARRLIPRQPKGIREPKSPYLLDFPPSRRHVLARLPQFEMGAKPAAIPAEVLRAQALPTTVGESNIRRDTYYTTTGLSTREVDLLGRFPDYALLSGVPHPEPCSPSWDISKAVFRPFRPFRWKYHQHMALMKYDPKFWIELTRDYHTTLSARQSLLLAHPSEILFQTPSPACTLAVRELMESLLQFLTRRYPQHFSLSADDDRTLFHNALLGTTTNLLTTPPLRVIFEHIPEDYALMLRDPSDGRYYLRAAAVCSSVGWHIAQHRDKPLREIHGEVPDAGRMGMSMDRWFARLATDGPVARCSWSLEDWEVMFASPAVEEREGRAWRRGRFSVADSTSGEEGGEVGLTVRDVRLRCDAQTLRRLPVSGAVVFNFKAVFTRLEELRDEPFVPALLGTVLREGKKELVEYKCEEHVRRVANEALNAWAAEQVEQGVVPSDWDVGTLDESPFFPGWQEKWRRQQGLG</sequence>
<accession>A0AAJ0GKQ2</accession>
<dbReference type="AlphaFoldDB" id="A0AAJ0GKQ2"/>
<protein>
    <submittedName>
        <fullName evidence="1">Uncharacterized protein</fullName>
    </submittedName>
</protein>
<comment type="caution">
    <text evidence="1">The sequence shown here is derived from an EMBL/GenBank/DDBJ whole genome shotgun (WGS) entry which is preliminary data.</text>
</comment>
<reference evidence="1" key="1">
    <citation type="journal article" date="2023" name="Mol. Phylogenet. Evol.">
        <title>Genome-scale phylogeny and comparative genomics of the fungal order Sordariales.</title>
        <authorList>
            <person name="Hensen N."/>
            <person name="Bonometti L."/>
            <person name="Westerberg I."/>
            <person name="Brannstrom I.O."/>
            <person name="Guillou S."/>
            <person name="Cros-Aarteil S."/>
            <person name="Calhoun S."/>
            <person name="Haridas S."/>
            <person name="Kuo A."/>
            <person name="Mondo S."/>
            <person name="Pangilinan J."/>
            <person name="Riley R."/>
            <person name="LaButti K."/>
            <person name="Andreopoulos B."/>
            <person name="Lipzen A."/>
            <person name="Chen C."/>
            <person name="Yan M."/>
            <person name="Daum C."/>
            <person name="Ng V."/>
            <person name="Clum A."/>
            <person name="Steindorff A."/>
            <person name="Ohm R.A."/>
            <person name="Martin F."/>
            <person name="Silar P."/>
            <person name="Natvig D.O."/>
            <person name="Lalanne C."/>
            <person name="Gautier V."/>
            <person name="Ament-Velasquez S.L."/>
            <person name="Kruys A."/>
            <person name="Hutchinson M.I."/>
            <person name="Powell A.J."/>
            <person name="Barry K."/>
            <person name="Miller A.N."/>
            <person name="Grigoriev I.V."/>
            <person name="Debuchy R."/>
            <person name="Gladieux P."/>
            <person name="Hiltunen Thoren M."/>
            <person name="Johannesson H."/>
        </authorList>
    </citation>
    <scope>NUCLEOTIDE SEQUENCE</scope>
    <source>
        <strain evidence="1">CBS 333.67</strain>
    </source>
</reference>
<dbReference type="RefSeq" id="XP_062717501.1">
    <property type="nucleotide sequence ID" value="XM_062870075.1"/>
</dbReference>
<proteinExistence type="predicted"/>
<dbReference type="GeneID" id="87888904"/>
<reference evidence="1" key="2">
    <citation type="submission" date="2023-06" db="EMBL/GenBank/DDBJ databases">
        <authorList>
            <consortium name="Lawrence Berkeley National Laboratory"/>
            <person name="Mondo S.J."/>
            <person name="Hensen N."/>
            <person name="Bonometti L."/>
            <person name="Westerberg I."/>
            <person name="Brannstrom I.O."/>
            <person name="Guillou S."/>
            <person name="Cros-Aarteil S."/>
            <person name="Calhoun S."/>
            <person name="Haridas S."/>
            <person name="Kuo A."/>
            <person name="Pangilinan J."/>
            <person name="Riley R."/>
            <person name="Labutti K."/>
            <person name="Andreopoulos B."/>
            <person name="Lipzen A."/>
            <person name="Chen C."/>
            <person name="Yanf M."/>
            <person name="Daum C."/>
            <person name="Ng V."/>
            <person name="Clum A."/>
            <person name="Steindorff A."/>
            <person name="Ohm R."/>
            <person name="Martin F."/>
            <person name="Silar P."/>
            <person name="Natvig D."/>
            <person name="Lalanne C."/>
            <person name="Gautier V."/>
            <person name="Ament-Velasquez S.L."/>
            <person name="Kruys A."/>
            <person name="Hutchinson M.I."/>
            <person name="Powell A.J."/>
            <person name="Barry K."/>
            <person name="Miller A.N."/>
            <person name="Grigoriev I.V."/>
            <person name="Debuchy R."/>
            <person name="Gladieux P."/>
            <person name="Thoren M.H."/>
            <person name="Johannesson H."/>
        </authorList>
    </citation>
    <scope>NUCLEOTIDE SEQUENCE</scope>
    <source>
        <strain evidence="1">CBS 333.67</strain>
    </source>
</reference>
<dbReference type="Pfam" id="PF11927">
    <property type="entry name" value="HODM_asu-like"/>
    <property type="match status" value="1"/>
</dbReference>